<dbReference type="Pfam" id="PF16719">
    <property type="entry name" value="SAWADEE"/>
    <property type="match status" value="1"/>
</dbReference>
<keyword evidence="4" id="KW-1185">Reference proteome</keyword>
<dbReference type="Gene3D" id="2.30.30.140">
    <property type="match status" value="1"/>
</dbReference>
<feature type="domain" description="SAWADEE" evidence="2">
    <location>
        <begin position="7"/>
        <end position="149"/>
    </location>
</feature>
<evidence type="ECO:0000256" key="1">
    <source>
        <dbReference type="SAM" id="MobiDB-lite"/>
    </source>
</evidence>
<evidence type="ECO:0000259" key="2">
    <source>
        <dbReference type="Pfam" id="PF16719"/>
    </source>
</evidence>
<dbReference type="PANTHER" id="PTHR36384">
    <property type="entry name" value="SAWADEE PROTEIN"/>
    <property type="match status" value="1"/>
</dbReference>
<protein>
    <recommendedName>
        <fullName evidence="2">SAWADEE domain-containing protein</fullName>
    </recommendedName>
</protein>
<gene>
    <name evidence="3" type="ORF">Adt_35638</name>
</gene>
<accession>A0ABD1QFB0</accession>
<sequence>MASDSSAYNLEYRDNGDDAWYAVKLVVPEFGVTLTVKYLDFPDSCDVTFRADQFATVSEVDELMNRFRPVSRQMQDYECDKITNGVTVCASYSFGTDDLRFYDAIVKAVHREKHSFVSGEEECLCTFVLLWQHGPNVGNQTSAGIGSICILQQATAQLHPRILRFSIAAKERIASKLLAKSSNVSKGMTKKSHPDQLRDEDTGGGSFHTNEFVETGGIHHFLVVENLELDLSPTTIQEFIYKQTSISSQAYVFPRQSSEPYARGAIVSECEKGLEKIYDFLNNNNRLVVSTNGRYTF</sequence>
<organism evidence="3 4">
    <name type="scientific">Abeliophyllum distichum</name>
    <dbReference type="NCBI Taxonomy" id="126358"/>
    <lineage>
        <taxon>Eukaryota</taxon>
        <taxon>Viridiplantae</taxon>
        <taxon>Streptophyta</taxon>
        <taxon>Embryophyta</taxon>
        <taxon>Tracheophyta</taxon>
        <taxon>Spermatophyta</taxon>
        <taxon>Magnoliopsida</taxon>
        <taxon>eudicotyledons</taxon>
        <taxon>Gunneridae</taxon>
        <taxon>Pentapetalae</taxon>
        <taxon>asterids</taxon>
        <taxon>lamiids</taxon>
        <taxon>Lamiales</taxon>
        <taxon>Oleaceae</taxon>
        <taxon>Forsythieae</taxon>
        <taxon>Abeliophyllum</taxon>
    </lineage>
</organism>
<reference evidence="4" key="1">
    <citation type="submission" date="2024-07" db="EMBL/GenBank/DDBJ databases">
        <title>Two chromosome-level genome assemblies of Korean endemic species Abeliophyllum distichum and Forsythia ovata (Oleaceae).</title>
        <authorList>
            <person name="Jang H."/>
        </authorList>
    </citation>
    <scope>NUCLEOTIDE SEQUENCE [LARGE SCALE GENOMIC DNA]</scope>
</reference>
<dbReference type="AlphaFoldDB" id="A0ABD1QFB0"/>
<evidence type="ECO:0000313" key="3">
    <source>
        <dbReference type="EMBL" id="KAL2474902.1"/>
    </source>
</evidence>
<dbReference type="Proteomes" id="UP001604336">
    <property type="component" value="Unassembled WGS sequence"/>
</dbReference>
<proteinExistence type="predicted"/>
<dbReference type="PANTHER" id="PTHR36384:SF1">
    <property type="entry name" value="SAWADEE PROTEIN"/>
    <property type="match status" value="1"/>
</dbReference>
<evidence type="ECO:0000313" key="4">
    <source>
        <dbReference type="Proteomes" id="UP001604336"/>
    </source>
</evidence>
<dbReference type="InterPro" id="IPR032001">
    <property type="entry name" value="SAWADEE_dom"/>
</dbReference>
<feature type="compositionally biased region" description="Basic and acidic residues" evidence="1">
    <location>
        <begin position="192"/>
        <end position="201"/>
    </location>
</feature>
<name>A0ABD1QFB0_9LAMI</name>
<feature type="region of interest" description="Disordered" evidence="1">
    <location>
        <begin position="184"/>
        <end position="206"/>
    </location>
</feature>
<comment type="caution">
    <text evidence="3">The sequence shown here is derived from an EMBL/GenBank/DDBJ whole genome shotgun (WGS) entry which is preliminary data.</text>
</comment>
<dbReference type="EMBL" id="JBFOLK010000011">
    <property type="protein sequence ID" value="KAL2474902.1"/>
    <property type="molecule type" value="Genomic_DNA"/>
</dbReference>